<reference evidence="2" key="2">
    <citation type="submission" date="2023-05" db="EMBL/GenBank/DDBJ databases">
        <authorList>
            <consortium name="Lawrence Berkeley National Laboratory"/>
            <person name="Steindorff A."/>
            <person name="Hensen N."/>
            <person name="Bonometti L."/>
            <person name="Westerberg I."/>
            <person name="Brannstrom I.O."/>
            <person name="Guillou S."/>
            <person name="Cros-Aarteil S."/>
            <person name="Calhoun S."/>
            <person name="Haridas S."/>
            <person name="Kuo A."/>
            <person name="Mondo S."/>
            <person name="Pangilinan J."/>
            <person name="Riley R."/>
            <person name="Labutti K."/>
            <person name="Andreopoulos B."/>
            <person name="Lipzen A."/>
            <person name="Chen C."/>
            <person name="Yanf M."/>
            <person name="Daum C."/>
            <person name="Ng V."/>
            <person name="Clum A."/>
            <person name="Ohm R."/>
            <person name="Martin F."/>
            <person name="Silar P."/>
            <person name="Natvig D."/>
            <person name="Lalanne C."/>
            <person name="Gautier V."/>
            <person name="Ament-Velasquez S.L."/>
            <person name="Kruys A."/>
            <person name="Hutchinson M.I."/>
            <person name="Powell A.J."/>
            <person name="Barry K."/>
            <person name="Miller A.N."/>
            <person name="Grigoriev I.V."/>
            <person name="Debuchy R."/>
            <person name="Gladieux P."/>
            <person name="Thoren M.H."/>
            <person name="Johannesson H."/>
        </authorList>
    </citation>
    <scope>NUCLEOTIDE SEQUENCE</scope>
    <source>
        <strain evidence="2">CBS 103.79</strain>
    </source>
</reference>
<keyword evidence="2" id="KW-0503">Monooxygenase</keyword>
<protein>
    <submittedName>
        <fullName evidence="2">Indole-3-pyruvate monooxygenase YUCCA4</fullName>
    </submittedName>
</protein>
<evidence type="ECO:0000256" key="1">
    <source>
        <dbReference type="ARBA" id="ARBA00023002"/>
    </source>
</evidence>
<dbReference type="InterPro" id="IPR050982">
    <property type="entry name" value="Auxin_biosynth/cation_transpt"/>
</dbReference>
<evidence type="ECO:0000313" key="3">
    <source>
        <dbReference type="Proteomes" id="UP001303889"/>
    </source>
</evidence>
<evidence type="ECO:0000313" key="2">
    <source>
        <dbReference type="EMBL" id="KAK3897232.1"/>
    </source>
</evidence>
<dbReference type="InterPro" id="IPR036188">
    <property type="entry name" value="FAD/NAD-bd_sf"/>
</dbReference>
<dbReference type="Pfam" id="PF13738">
    <property type="entry name" value="Pyr_redox_3"/>
    <property type="match status" value="1"/>
</dbReference>
<dbReference type="Proteomes" id="UP001303889">
    <property type="component" value="Unassembled WGS sequence"/>
</dbReference>
<dbReference type="AlphaFoldDB" id="A0AAN6MA38"/>
<organism evidence="2 3">
    <name type="scientific">Staphylotrichum tortipilum</name>
    <dbReference type="NCBI Taxonomy" id="2831512"/>
    <lineage>
        <taxon>Eukaryota</taxon>
        <taxon>Fungi</taxon>
        <taxon>Dikarya</taxon>
        <taxon>Ascomycota</taxon>
        <taxon>Pezizomycotina</taxon>
        <taxon>Sordariomycetes</taxon>
        <taxon>Sordariomycetidae</taxon>
        <taxon>Sordariales</taxon>
        <taxon>Chaetomiaceae</taxon>
        <taxon>Staphylotrichum</taxon>
    </lineage>
</organism>
<name>A0AAN6MA38_9PEZI</name>
<sequence>MMKEHPLPVVPKDLINFDPGNSEEATARAQAVLDKLNTALAANDVKALEQCFHKPQAYWKDLLALTWHLRTFTGASTIAASLLELKTLRGLEGLVMMDGEARFSPPTPTLQFIDCSISFKTTKPAVRGTGKMALVPVQDGEKVEYKIWVLSKNPTLLQSPSTAPAGVEQFETDVLIMGGGNAGITLSARLKALGVDSLMLERNDNVGDNWALRYECMRFHVPTSACELPYLPYHKHLHTPHPLSGTDLAEHLQRYVATLNLNILTSARILSMAYNKSTKRWTVRFSTPAGQMTAVAKHLVQATGFCFQKPNMPPMVNEGIYKGINVHSAAFKNAASLKEAGVKSVLIIGSANTAFDILTDCVSLALSTTMLVRSPTYVVPLAYIFDARCLGAYDLPNTPTAHLDRRFLTNPTIVDAHMMRGALARLAAAEPSRYAALAARGFPVVDGLDPEACLAHYLLERGGGHCVDVGGTRLVVEGKVGVRVGVEPVGWMEKGVRLSDESVVEVDAGVWCTGFADKNARGMAAEVMGGEPKEGGEGVMGPLDIAARLDPTWGLDEEGEVRGMWKRHRFVENYWTVGGHAQHHRWHLRTAALQIKAELEGILLPAYRETPEVKKTEG</sequence>
<reference evidence="2" key="1">
    <citation type="journal article" date="2023" name="Mol. Phylogenet. Evol.">
        <title>Genome-scale phylogeny and comparative genomics of the fungal order Sordariales.</title>
        <authorList>
            <person name="Hensen N."/>
            <person name="Bonometti L."/>
            <person name="Westerberg I."/>
            <person name="Brannstrom I.O."/>
            <person name="Guillou S."/>
            <person name="Cros-Aarteil S."/>
            <person name="Calhoun S."/>
            <person name="Haridas S."/>
            <person name="Kuo A."/>
            <person name="Mondo S."/>
            <person name="Pangilinan J."/>
            <person name="Riley R."/>
            <person name="LaButti K."/>
            <person name="Andreopoulos B."/>
            <person name="Lipzen A."/>
            <person name="Chen C."/>
            <person name="Yan M."/>
            <person name="Daum C."/>
            <person name="Ng V."/>
            <person name="Clum A."/>
            <person name="Steindorff A."/>
            <person name="Ohm R.A."/>
            <person name="Martin F."/>
            <person name="Silar P."/>
            <person name="Natvig D.O."/>
            <person name="Lalanne C."/>
            <person name="Gautier V."/>
            <person name="Ament-Velasquez S.L."/>
            <person name="Kruys A."/>
            <person name="Hutchinson M.I."/>
            <person name="Powell A.J."/>
            <person name="Barry K."/>
            <person name="Miller A.N."/>
            <person name="Grigoriev I.V."/>
            <person name="Debuchy R."/>
            <person name="Gladieux P."/>
            <person name="Hiltunen Thoren M."/>
            <person name="Johannesson H."/>
        </authorList>
    </citation>
    <scope>NUCLEOTIDE SEQUENCE</scope>
    <source>
        <strain evidence="2">CBS 103.79</strain>
    </source>
</reference>
<dbReference type="SUPFAM" id="SSF51905">
    <property type="entry name" value="FAD/NAD(P)-binding domain"/>
    <property type="match status" value="1"/>
</dbReference>
<dbReference type="EMBL" id="MU856227">
    <property type="protein sequence ID" value="KAK3897232.1"/>
    <property type="molecule type" value="Genomic_DNA"/>
</dbReference>
<dbReference type="PANTHER" id="PTHR43539:SF26">
    <property type="entry name" value="MONOOXYGENASE, PUTATIVE-RELATED"/>
    <property type="match status" value="1"/>
</dbReference>
<keyword evidence="3" id="KW-1185">Reference proteome</keyword>
<accession>A0AAN6MA38</accession>
<dbReference type="GO" id="GO:0050660">
    <property type="term" value="F:flavin adenine dinucleotide binding"/>
    <property type="evidence" value="ECO:0007669"/>
    <property type="project" value="TreeGrafter"/>
</dbReference>
<keyword evidence="1" id="KW-0560">Oxidoreductase</keyword>
<dbReference type="PANTHER" id="PTHR43539">
    <property type="entry name" value="FLAVIN-BINDING MONOOXYGENASE-LIKE PROTEIN (AFU_ORTHOLOGUE AFUA_4G09220)"/>
    <property type="match status" value="1"/>
</dbReference>
<comment type="caution">
    <text evidence="2">The sequence shown here is derived from an EMBL/GenBank/DDBJ whole genome shotgun (WGS) entry which is preliminary data.</text>
</comment>
<dbReference type="Gene3D" id="3.50.50.60">
    <property type="entry name" value="FAD/NAD(P)-binding domain"/>
    <property type="match status" value="1"/>
</dbReference>
<gene>
    <name evidence="2" type="ORF">C8A05DRAFT_48070</name>
</gene>
<proteinExistence type="predicted"/>
<dbReference type="GO" id="GO:0004497">
    <property type="term" value="F:monooxygenase activity"/>
    <property type="evidence" value="ECO:0007669"/>
    <property type="project" value="UniProtKB-KW"/>
</dbReference>